<evidence type="ECO:0000313" key="2">
    <source>
        <dbReference type="Proteomes" id="UP000024635"/>
    </source>
</evidence>
<proteinExistence type="predicted"/>
<dbReference type="EMBL" id="JARK01001635">
    <property type="protein sequence ID" value="EYB85378.1"/>
    <property type="molecule type" value="Genomic_DNA"/>
</dbReference>
<evidence type="ECO:0000313" key="1">
    <source>
        <dbReference type="EMBL" id="EYB85378.1"/>
    </source>
</evidence>
<sequence length="95" mass="10688">MDRLAAVHAMHGFLTVPAKKKSCPRSSSRSLSLCERRGLVSPERYPARGTVSPLPTRASKCTYAIHLTDHHFCYYNYSSAMLLQLNFLINLPAKH</sequence>
<dbReference type="Proteomes" id="UP000024635">
    <property type="component" value="Unassembled WGS sequence"/>
</dbReference>
<organism evidence="1 2">
    <name type="scientific">Ancylostoma ceylanicum</name>
    <dbReference type="NCBI Taxonomy" id="53326"/>
    <lineage>
        <taxon>Eukaryota</taxon>
        <taxon>Metazoa</taxon>
        <taxon>Ecdysozoa</taxon>
        <taxon>Nematoda</taxon>
        <taxon>Chromadorea</taxon>
        <taxon>Rhabditida</taxon>
        <taxon>Rhabditina</taxon>
        <taxon>Rhabditomorpha</taxon>
        <taxon>Strongyloidea</taxon>
        <taxon>Ancylostomatidae</taxon>
        <taxon>Ancylostomatinae</taxon>
        <taxon>Ancylostoma</taxon>
    </lineage>
</organism>
<dbReference type="AlphaFoldDB" id="A0A016S3Z5"/>
<name>A0A016S3Z5_9BILA</name>
<dbReference type="OrthoDB" id="270970at2759"/>
<reference evidence="2" key="1">
    <citation type="journal article" date="2015" name="Nat. Genet.">
        <title>The genome and transcriptome of the zoonotic hookworm Ancylostoma ceylanicum identify infection-specific gene families.</title>
        <authorList>
            <person name="Schwarz E.M."/>
            <person name="Hu Y."/>
            <person name="Antoshechkin I."/>
            <person name="Miller M.M."/>
            <person name="Sternberg P.W."/>
            <person name="Aroian R.V."/>
        </authorList>
    </citation>
    <scope>NUCLEOTIDE SEQUENCE</scope>
    <source>
        <strain evidence="2">HY135</strain>
    </source>
</reference>
<keyword evidence="2" id="KW-1185">Reference proteome</keyword>
<comment type="caution">
    <text evidence="1">The sequence shown here is derived from an EMBL/GenBank/DDBJ whole genome shotgun (WGS) entry which is preliminary data.</text>
</comment>
<accession>A0A016S3Z5</accession>
<gene>
    <name evidence="1" type="primary">Acey_s0299.g1778</name>
    <name evidence="1" type="synonym">Acey-snt-6</name>
    <name evidence="1" type="ORF">Y032_0299g1778</name>
</gene>
<protein>
    <submittedName>
        <fullName evidence="1">Uncharacterized protein</fullName>
    </submittedName>
</protein>